<dbReference type="GeneID" id="62758784"/>
<dbReference type="Gene3D" id="3.40.50.300">
    <property type="entry name" value="P-loop containing nucleotide triphosphate hydrolases"/>
    <property type="match status" value="1"/>
</dbReference>
<protein>
    <recommendedName>
        <fullName evidence="5">ABC transporter domain-containing protein</fullName>
    </recommendedName>
</protein>
<evidence type="ECO:0000256" key="1">
    <source>
        <dbReference type="ARBA" id="ARBA00005417"/>
    </source>
</evidence>
<dbReference type="SMART" id="SM00382">
    <property type="entry name" value="AAA"/>
    <property type="match status" value="1"/>
</dbReference>
<reference evidence="6 7" key="1">
    <citation type="submission" date="2011-06" db="EMBL/GenBank/DDBJ databases">
        <title>The Genome Sequence of Collinsella tanakaei YIT 12063.</title>
        <authorList>
            <consortium name="The Broad Institute Genome Sequencing Platform"/>
            <person name="Earl A."/>
            <person name="Ward D."/>
            <person name="Feldgarden M."/>
            <person name="Gevers D."/>
            <person name="Morotomi M."/>
            <person name="Young S.K."/>
            <person name="Zeng Q."/>
            <person name="Gargeya S."/>
            <person name="Fitzgerald M."/>
            <person name="Haas B."/>
            <person name="Abouelleil A."/>
            <person name="Alvarado L."/>
            <person name="Arachchi H.M."/>
            <person name="Berlin A."/>
            <person name="Brown A."/>
            <person name="Chapman S.B."/>
            <person name="Chen Z."/>
            <person name="Dunbar C."/>
            <person name="Freedman E."/>
            <person name="Gearin G."/>
            <person name="Gellesch M."/>
            <person name="Goldberg J."/>
            <person name="Griggs A."/>
            <person name="Gujja S."/>
            <person name="Heiman D."/>
            <person name="Howarth C."/>
            <person name="Larson L."/>
            <person name="Lui A."/>
            <person name="MacDonald P.J.P."/>
            <person name="Mehta T."/>
            <person name="Montmayeur A."/>
            <person name="Murphy C."/>
            <person name="Neiman D."/>
            <person name="Pearson M."/>
            <person name="Priest M."/>
            <person name="Roberts A."/>
            <person name="Saif S."/>
            <person name="Shea T."/>
            <person name="Shenoy N."/>
            <person name="Sisk P."/>
            <person name="Stolte C."/>
            <person name="Sykes S."/>
            <person name="Wortman J."/>
            <person name="Nusbaum C."/>
            <person name="Birren B."/>
        </authorList>
    </citation>
    <scope>NUCLEOTIDE SEQUENCE [LARGE SCALE GENOMIC DNA]</scope>
    <source>
        <strain evidence="6 7">YIT 12063</strain>
    </source>
</reference>
<dbReference type="PATRIC" id="fig|742742.3.peg.1015"/>
<sequence>MASAGAGTVSGAVAGAVPGAGALGASGGSELAIDARGLVKQFGSRRGLDGVDLQLPAGAFLSIFGPNGAGKTTLLRMLALLSRPTRGSLTMLGVDALEEPDALRSRVGLISHKSMLYGDLTARENLEFFSSLYPGGPDCARIDELLRLVELDHRRNDPVRTFSRGMQQRLSIARALVNDPDLVLLDEPYSGLDPHAAELFDQLIDRVRDGRTFVMVSHDLQKGYEMCTHALILARGQVVVCAERAQIDAAAFRDLYLATVGVGVA</sequence>
<accession>G1WI88</accession>
<keyword evidence="7" id="KW-1185">Reference proteome</keyword>
<dbReference type="EMBL" id="ADLS01000012">
    <property type="protein sequence ID" value="EGX71151.1"/>
    <property type="molecule type" value="Genomic_DNA"/>
</dbReference>
<dbReference type="InterPro" id="IPR027417">
    <property type="entry name" value="P-loop_NTPase"/>
</dbReference>
<gene>
    <name evidence="6" type="ORF">HMPREF9452_01051</name>
</gene>
<evidence type="ECO:0000256" key="2">
    <source>
        <dbReference type="ARBA" id="ARBA00022448"/>
    </source>
</evidence>
<evidence type="ECO:0000259" key="5">
    <source>
        <dbReference type="PROSITE" id="PS50893"/>
    </source>
</evidence>
<dbReference type="Proteomes" id="UP000004830">
    <property type="component" value="Unassembled WGS sequence"/>
</dbReference>
<evidence type="ECO:0000313" key="7">
    <source>
        <dbReference type="Proteomes" id="UP000004830"/>
    </source>
</evidence>
<dbReference type="InterPro" id="IPR003593">
    <property type="entry name" value="AAA+_ATPase"/>
</dbReference>
<dbReference type="GO" id="GO:0016887">
    <property type="term" value="F:ATP hydrolysis activity"/>
    <property type="evidence" value="ECO:0007669"/>
    <property type="project" value="InterPro"/>
</dbReference>
<keyword evidence="3" id="KW-0547">Nucleotide-binding</keyword>
<organism evidence="6 7">
    <name type="scientific">Collinsella tanakaei YIT 12063</name>
    <dbReference type="NCBI Taxonomy" id="742742"/>
    <lineage>
        <taxon>Bacteria</taxon>
        <taxon>Bacillati</taxon>
        <taxon>Actinomycetota</taxon>
        <taxon>Coriobacteriia</taxon>
        <taxon>Coriobacteriales</taxon>
        <taxon>Coriobacteriaceae</taxon>
        <taxon>Collinsella</taxon>
    </lineage>
</organism>
<dbReference type="GO" id="GO:0005524">
    <property type="term" value="F:ATP binding"/>
    <property type="evidence" value="ECO:0007669"/>
    <property type="project" value="UniProtKB-KW"/>
</dbReference>
<evidence type="ECO:0000256" key="4">
    <source>
        <dbReference type="ARBA" id="ARBA00022840"/>
    </source>
</evidence>
<dbReference type="eggNOG" id="COG1131">
    <property type="taxonomic scope" value="Bacteria"/>
</dbReference>
<dbReference type="STRING" id="742742.HMPREF9452_01051"/>
<dbReference type="RefSeq" id="WP_009141086.1">
    <property type="nucleotide sequence ID" value="NZ_JH126469.1"/>
</dbReference>
<comment type="similarity">
    <text evidence="1">Belongs to the ABC transporter superfamily.</text>
</comment>
<comment type="caution">
    <text evidence="6">The sequence shown here is derived from an EMBL/GenBank/DDBJ whole genome shotgun (WGS) entry which is preliminary data.</text>
</comment>
<dbReference type="SUPFAM" id="SSF52540">
    <property type="entry name" value="P-loop containing nucleoside triphosphate hydrolases"/>
    <property type="match status" value="1"/>
</dbReference>
<dbReference type="PANTHER" id="PTHR43335:SF2">
    <property type="entry name" value="ABC TRANSPORTER, ATP-BINDING PROTEIN"/>
    <property type="match status" value="1"/>
</dbReference>
<evidence type="ECO:0000256" key="3">
    <source>
        <dbReference type="ARBA" id="ARBA00022741"/>
    </source>
</evidence>
<keyword evidence="2" id="KW-0813">Transport</keyword>
<dbReference type="InterPro" id="IPR003439">
    <property type="entry name" value="ABC_transporter-like_ATP-bd"/>
</dbReference>
<evidence type="ECO:0000313" key="6">
    <source>
        <dbReference type="EMBL" id="EGX71151.1"/>
    </source>
</evidence>
<feature type="domain" description="ABC transporter" evidence="5">
    <location>
        <begin position="33"/>
        <end position="260"/>
    </location>
</feature>
<proteinExistence type="inferred from homology"/>
<dbReference type="PROSITE" id="PS50893">
    <property type="entry name" value="ABC_TRANSPORTER_2"/>
    <property type="match status" value="1"/>
</dbReference>
<dbReference type="AlphaFoldDB" id="G1WI88"/>
<dbReference type="Pfam" id="PF00005">
    <property type="entry name" value="ABC_tran"/>
    <property type="match status" value="1"/>
</dbReference>
<dbReference type="HOGENOM" id="CLU_000604_1_2_11"/>
<keyword evidence="4" id="KW-0067">ATP-binding</keyword>
<dbReference type="PANTHER" id="PTHR43335">
    <property type="entry name" value="ABC TRANSPORTER, ATP-BINDING PROTEIN"/>
    <property type="match status" value="1"/>
</dbReference>
<dbReference type="CDD" id="cd03230">
    <property type="entry name" value="ABC_DR_subfamily_A"/>
    <property type="match status" value="1"/>
</dbReference>
<name>G1WI88_9ACTN</name>